<sequence>MQIRQSDSLFPDRDSRFDIEFQVRAFVFRRKQRVRNIGMHPVDSRRVELIITVDRHDHPPGLARFQHQAGHGQVRSGALRHRPPALVGHLEKQEALEFRPLSEQERPARIVAQRYAGVDRFVLHEGGAIERQVHGDLRRDGCGRNDHGKGRKQCFQHDSPFSGFRVRMHSSAMRPASSR</sequence>
<accession>A0A645GSI5</accession>
<dbReference type="EMBL" id="VSSQ01080662">
    <property type="protein sequence ID" value="MPN29808.1"/>
    <property type="molecule type" value="Genomic_DNA"/>
</dbReference>
<name>A0A645GSI5_9ZZZZ</name>
<protein>
    <submittedName>
        <fullName evidence="1">Uncharacterized protein</fullName>
    </submittedName>
</protein>
<proteinExistence type="predicted"/>
<organism evidence="1">
    <name type="scientific">bioreactor metagenome</name>
    <dbReference type="NCBI Taxonomy" id="1076179"/>
    <lineage>
        <taxon>unclassified sequences</taxon>
        <taxon>metagenomes</taxon>
        <taxon>ecological metagenomes</taxon>
    </lineage>
</organism>
<gene>
    <name evidence="1" type="ORF">SDC9_177261</name>
</gene>
<dbReference type="AlphaFoldDB" id="A0A645GSI5"/>
<evidence type="ECO:0000313" key="1">
    <source>
        <dbReference type="EMBL" id="MPN29808.1"/>
    </source>
</evidence>
<comment type="caution">
    <text evidence="1">The sequence shown here is derived from an EMBL/GenBank/DDBJ whole genome shotgun (WGS) entry which is preliminary data.</text>
</comment>
<reference evidence="1" key="1">
    <citation type="submission" date="2019-08" db="EMBL/GenBank/DDBJ databases">
        <authorList>
            <person name="Kucharzyk K."/>
            <person name="Murdoch R.W."/>
            <person name="Higgins S."/>
            <person name="Loffler F."/>
        </authorList>
    </citation>
    <scope>NUCLEOTIDE SEQUENCE</scope>
</reference>